<dbReference type="PANTHER" id="PTHR11142">
    <property type="entry name" value="PSEUDOURIDYLATE SYNTHASE"/>
    <property type="match status" value="1"/>
</dbReference>
<dbReference type="EC" id="5.4.99.12" evidence="4"/>
<dbReference type="GO" id="GO:0160147">
    <property type="term" value="F:tRNA pseudouridine(38-40) synthase activity"/>
    <property type="evidence" value="ECO:0007669"/>
    <property type="project" value="UniProtKB-EC"/>
</dbReference>
<comment type="subunit">
    <text evidence="4">Homodimer.</text>
</comment>
<feature type="domain" description="Pseudouridine synthase I TruA alpha/beta" evidence="6">
    <location>
        <begin position="8"/>
        <end position="103"/>
    </location>
</feature>
<comment type="catalytic activity">
    <reaction evidence="4 5">
        <text>uridine(38/39/40) in tRNA = pseudouridine(38/39/40) in tRNA</text>
        <dbReference type="Rhea" id="RHEA:22376"/>
        <dbReference type="Rhea" id="RHEA-COMP:10085"/>
        <dbReference type="Rhea" id="RHEA-COMP:10087"/>
        <dbReference type="ChEBI" id="CHEBI:65314"/>
        <dbReference type="ChEBI" id="CHEBI:65315"/>
        <dbReference type="EC" id="5.4.99.12"/>
    </reaction>
</comment>
<proteinExistence type="inferred from homology"/>
<dbReference type="EMBL" id="JABGBW010000005">
    <property type="protein sequence ID" value="MBC2576426.1"/>
    <property type="molecule type" value="Genomic_DNA"/>
</dbReference>
<dbReference type="CDD" id="cd02570">
    <property type="entry name" value="PseudoU_synth_EcTruA"/>
    <property type="match status" value="1"/>
</dbReference>
<reference evidence="7 8" key="1">
    <citation type="submission" date="2020-05" db="EMBL/GenBank/DDBJ databases">
        <title>Draft genome of xy-202 and genomic insight in genome of the genus Peptostreptococcus.</title>
        <authorList>
            <person name="Zhang Z."/>
        </authorList>
    </citation>
    <scope>NUCLEOTIDE SEQUENCE [LARGE SCALE GENOMIC DNA]</scope>
    <source>
        <strain evidence="7 8">DSM 27025</strain>
    </source>
</reference>
<comment type="caution">
    <text evidence="7">The sequence shown here is derived from an EMBL/GenBank/DDBJ whole genome shotgun (WGS) entry which is preliminary data.</text>
</comment>
<organism evidence="7 8">
    <name type="scientific">Peptostreptococcus canis</name>
    <dbReference type="NCBI Taxonomy" id="1159213"/>
    <lineage>
        <taxon>Bacteria</taxon>
        <taxon>Bacillati</taxon>
        <taxon>Bacillota</taxon>
        <taxon>Clostridia</taxon>
        <taxon>Peptostreptococcales</taxon>
        <taxon>Peptostreptococcaceae</taxon>
        <taxon>Peptostreptococcus</taxon>
    </lineage>
</organism>
<evidence type="ECO:0000256" key="2">
    <source>
        <dbReference type="ARBA" id="ARBA00022694"/>
    </source>
</evidence>
<evidence type="ECO:0000256" key="3">
    <source>
        <dbReference type="ARBA" id="ARBA00023235"/>
    </source>
</evidence>
<evidence type="ECO:0000259" key="6">
    <source>
        <dbReference type="Pfam" id="PF01416"/>
    </source>
</evidence>
<dbReference type="Pfam" id="PF01416">
    <property type="entry name" value="PseudoU_synth_1"/>
    <property type="match status" value="2"/>
</dbReference>
<keyword evidence="8" id="KW-1185">Reference proteome</keyword>
<keyword evidence="3 4" id="KW-0413">Isomerase</keyword>
<dbReference type="InterPro" id="IPR020097">
    <property type="entry name" value="PsdUridine_synth_TruA_a/b_dom"/>
</dbReference>
<gene>
    <name evidence="4 7" type="primary">truA</name>
    <name evidence="7" type="ORF">HLB29_06975</name>
</gene>
<dbReference type="Gene3D" id="3.30.70.660">
    <property type="entry name" value="Pseudouridine synthase I, catalytic domain, C-terminal subdomain"/>
    <property type="match status" value="1"/>
</dbReference>
<evidence type="ECO:0000313" key="7">
    <source>
        <dbReference type="EMBL" id="MBC2576426.1"/>
    </source>
</evidence>
<dbReference type="SUPFAM" id="SSF55120">
    <property type="entry name" value="Pseudouridine synthase"/>
    <property type="match status" value="1"/>
</dbReference>
<dbReference type="PIRSF" id="PIRSF001430">
    <property type="entry name" value="tRNA_psdUrid_synth"/>
    <property type="match status" value="1"/>
</dbReference>
<dbReference type="Proteomes" id="UP000713904">
    <property type="component" value="Unassembled WGS sequence"/>
</dbReference>
<dbReference type="HAMAP" id="MF_00171">
    <property type="entry name" value="TruA"/>
    <property type="match status" value="1"/>
</dbReference>
<sequence>MKNIKITVSYNGEKYSGWQKQPNSPGIEGEIEFACKKIFNLKEIKVIGSGRTDAGVHAIEQVANFKVDTTIPVDKIAEILNNNLPKDISVTSSVEVDESFHSRHSAKRKIYRYQIYNSKVRNPFLRNISYQVKYDLDIEKMKKEVNHLIGKHDFAGFMSSGSSVKDTIRTIYNVDIHVEGDLIIFEIEGNGFLYNMVRIIAGTMVDIGRGKINDSLKNIIASRDRSKAGHTAPPQGLFLKKVYYDL</sequence>
<protein>
    <recommendedName>
        <fullName evidence="4">tRNA pseudouridine synthase A</fullName>
        <ecNumber evidence="4">5.4.99.12</ecNumber>
    </recommendedName>
    <alternativeName>
        <fullName evidence="4">tRNA pseudouridine(38-40) synthase</fullName>
    </alternativeName>
    <alternativeName>
        <fullName evidence="4">tRNA pseudouridylate synthase I</fullName>
    </alternativeName>
    <alternativeName>
        <fullName evidence="4">tRNA-uridine isomerase I</fullName>
    </alternativeName>
</protein>
<feature type="active site" description="Nucleophile" evidence="4">
    <location>
        <position position="53"/>
    </location>
</feature>
<evidence type="ECO:0000256" key="1">
    <source>
        <dbReference type="ARBA" id="ARBA00009375"/>
    </source>
</evidence>
<dbReference type="InterPro" id="IPR020103">
    <property type="entry name" value="PsdUridine_synth_cat_dom_sf"/>
</dbReference>
<feature type="domain" description="Pseudouridine synthase I TruA alpha/beta" evidence="6">
    <location>
        <begin position="146"/>
        <end position="245"/>
    </location>
</feature>
<feature type="binding site" evidence="4">
    <location>
        <position position="111"/>
    </location>
    <ligand>
        <name>substrate</name>
    </ligand>
</feature>
<dbReference type="InterPro" id="IPR020094">
    <property type="entry name" value="TruA/RsuA/RluB/E/F_N"/>
</dbReference>
<dbReference type="Gene3D" id="3.30.70.580">
    <property type="entry name" value="Pseudouridine synthase I, catalytic domain, N-terminal subdomain"/>
    <property type="match status" value="1"/>
</dbReference>
<dbReference type="InterPro" id="IPR020095">
    <property type="entry name" value="PsdUridine_synth_TruA_C"/>
</dbReference>
<comment type="similarity">
    <text evidence="1 4 5">Belongs to the tRNA pseudouridine synthase TruA family.</text>
</comment>
<comment type="caution">
    <text evidence="4">Lacks conserved residue(s) required for the propagation of feature annotation.</text>
</comment>
<keyword evidence="2 4" id="KW-0819">tRNA processing</keyword>
<dbReference type="InterPro" id="IPR001406">
    <property type="entry name" value="PsdUridine_synth_TruA"/>
</dbReference>
<dbReference type="PANTHER" id="PTHR11142:SF0">
    <property type="entry name" value="TRNA PSEUDOURIDINE SYNTHASE-LIKE 1"/>
    <property type="match status" value="1"/>
</dbReference>
<dbReference type="RefSeq" id="WP_185624476.1">
    <property type="nucleotide sequence ID" value="NZ_JABGBW010000005.1"/>
</dbReference>
<evidence type="ECO:0000256" key="5">
    <source>
        <dbReference type="RuleBase" id="RU003792"/>
    </source>
</evidence>
<accession>A0ABR6TLX7</accession>
<dbReference type="NCBIfam" id="TIGR00071">
    <property type="entry name" value="hisT_truA"/>
    <property type="match status" value="1"/>
</dbReference>
<evidence type="ECO:0000313" key="8">
    <source>
        <dbReference type="Proteomes" id="UP000713904"/>
    </source>
</evidence>
<name>A0ABR6TLX7_9FIRM</name>
<comment type="function">
    <text evidence="4">Formation of pseudouridine at positions 38, 39 and 40 in the anticodon stem and loop of transfer RNAs.</text>
</comment>
<evidence type="ECO:0000256" key="4">
    <source>
        <dbReference type="HAMAP-Rule" id="MF_00171"/>
    </source>
</evidence>